<dbReference type="GeneID" id="63688918"/>
<dbReference type="OrthoDB" id="3358646at2759"/>
<accession>M5FWN9</accession>
<sequence>MTSKPRRGAFKRGDSATSSPTAFGRLDLCGSNIIRLVGFPLDVLEGLQPVLRGDDGRGVLNVKKYTNEKGEKTAVLTLLGKPWTTDCGNVSTDILLTVICGHLHKHLFQPTTGLPPPRTTPPVHLSITFKRPVHPPSDAPRTRSVFAISFPTPTLVRTVSIPAVDEPLIFTEILGLWGGEVRDYRSLADGCYDIRLRPRRLFSSNSVGDNQTPLSALIEYLHSKGFPLIHSLHFHSKSPYPDFFLFDCPDGPVREDADPAYVNHVLTAQDGYYPDLVVEKKTKVKKERGPPTVEPKKGLFSFLRGRRSSNPNPTIAPAAVAAVTDFHSRHSLDSRPDASSFYANGVAESYM</sequence>
<feature type="non-terminal residue" evidence="1">
    <location>
        <position position="351"/>
    </location>
</feature>
<dbReference type="HOGENOM" id="CLU_791217_0_0_1"/>
<dbReference type="RefSeq" id="XP_040624744.1">
    <property type="nucleotide sequence ID" value="XM_040773856.1"/>
</dbReference>
<evidence type="ECO:0000313" key="1">
    <source>
        <dbReference type="EMBL" id="EJT97846.1"/>
    </source>
</evidence>
<dbReference type="Proteomes" id="UP000030653">
    <property type="component" value="Unassembled WGS sequence"/>
</dbReference>
<keyword evidence="2" id="KW-1185">Reference proteome</keyword>
<reference evidence="1 2" key="1">
    <citation type="journal article" date="2012" name="Science">
        <title>The Paleozoic origin of enzymatic lignin decomposition reconstructed from 31 fungal genomes.</title>
        <authorList>
            <person name="Floudas D."/>
            <person name="Binder M."/>
            <person name="Riley R."/>
            <person name="Barry K."/>
            <person name="Blanchette R.A."/>
            <person name="Henrissat B."/>
            <person name="Martinez A.T."/>
            <person name="Otillar R."/>
            <person name="Spatafora J.W."/>
            <person name="Yadav J.S."/>
            <person name="Aerts A."/>
            <person name="Benoit I."/>
            <person name="Boyd A."/>
            <person name="Carlson A."/>
            <person name="Copeland A."/>
            <person name="Coutinho P.M."/>
            <person name="de Vries R.P."/>
            <person name="Ferreira P."/>
            <person name="Findley K."/>
            <person name="Foster B."/>
            <person name="Gaskell J."/>
            <person name="Glotzer D."/>
            <person name="Gorecki P."/>
            <person name="Heitman J."/>
            <person name="Hesse C."/>
            <person name="Hori C."/>
            <person name="Igarashi K."/>
            <person name="Jurgens J.A."/>
            <person name="Kallen N."/>
            <person name="Kersten P."/>
            <person name="Kohler A."/>
            <person name="Kuees U."/>
            <person name="Kumar T.K.A."/>
            <person name="Kuo A."/>
            <person name="LaButti K."/>
            <person name="Larrondo L.F."/>
            <person name="Lindquist E."/>
            <person name="Ling A."/>
            <person name="Lombard V."/>
            <person name="Lucas S."/>
            <person name="Lundell T."/>
            <person name="Martin R."/>
            <person name="McLaughlin D.J."/>
            <person name="Morgenstern I."/>
            <person name="Morin E."/>
            <person name="Murat C."/>
            <person name="Nagy L.G."/>
            <person name="Nolan M."/>
            <person name="Ohm R.A."/>
            <person name="Patyshakuliyeva A."/>
            <person name="Rokas A."/>
            <person name="Ruiz-Duenas F.J."/>
            <person name="Sabat G."/>
            <person name="Salamov A."/>
            <person name="Samejima M."/>
            <person name="Schmutz J."/>
            <person name="Slot J.C."/>
            <person name="St John F."/>
            <person name="Stenlid J."/>
            <person name="Sun H."/>
            <person name="Sun S."/>
            <person name="Syed K."/>
            <person name="Tsang A."/>
            <person name="Wiebenga A."/>
            <person name="Young D."/>
            <person name="Pisabarro A."/>
            <person name="Eastwood D.C."/>
            <person name="Martin F."/>
            <person name="Cullen D."/>
            <person name="Grigoriev I.V."/>
            <person name="Hibbett D.S."/>
        </authorList>
    </citation>
    <scope>NUCLEOTIDE SEQUENCE [LARGE SCALE GENOMIC DNA]</scope>
    <source>
        <strain evidence="1 2">DJM-731 SS1</strain>
    </source>
</reference>
<dbReference type="EMBL" id="JH795875">
    <property type="protein sequence ID" value="EJT97846.1"/>
    <property type="molecule type" value="Genomic_DNA"/>
</dbReference>
<evidence type="ECO:0000313" key="2">
    <source>
        <dbReference type="Proteomes" id="UP000030653"/>
    </source>
</evidence>
<name>M5FWN9_DACPD</name>
<proteinExistence type="predicted"/>
<gene>
    <name evidence="1" type="ORF">DACRYDRAFT_24797</name>
</gene>
<protein>
    <submittedName>
        <fullName evidence="1">Uncharacterized protein</fullName>
    </submittedName>
</protein>
<dbReference type="AlphaFoldDB" id="M5FWN9"/>
<organism evidence="1 2">
    <name type="scientific">Dacryopinax primogenitus (strain DJM 731)</name>
    <name type="common">Brown rot fungus</name>
    <dbReference type="NCBI Taxonomy" id="1858805"/>
    <lineage>
        <taxon>Eukaryota</taxon>
        <taxon>Fungi</taxon>
        <taxon>Dikarya</taxon>
        <taxon>Basidiomycota</taxon>
        <taxon>Agaricomycotina</taxon>
        <taxon>Dacrymycetes</taxon>
        <taxon>Dacrymycetales</taxon>
        <taxon>Dacrymycetaceae</taxon>
        <taxon>Dacryopinax</taxon>
    </lineage>
</organism>